<dbReference type="Pfam" id="PF14103">
    <property type="entry name" value="DUF4276"/>
    <property type="match status" value="1"/>
</dbReference>
<name>A0A8J6NXD9_9BACT</name>
<evidence type="ECO:0000313" key="2">
    <source>
        <dbReference type="Proteomes" id="UP000605201"/>
    </source>
</evidence>
<dbReference type="Proteomes" id="UP000605201">
    <property type="component" value="Unassembled WGS sequence"/>
</dbReference>
<dbReference type="InterPro" id="IPR025455">
    <property type="entry name" value="DUF4276"/>
</dbReference>
<dbReference type="AlphaFoldDB" id="A0A8J6NXD9"/>
<proteinExistence type="predicted"/>
<sequence>MARLLIHVEGETEETFVNEILRPHLYRRGYANVGARLLGNARLRDRRGGIRAWSSVRKDILRHLKEDPGCLATTMVDYYGLPQTGSRAWPGREEAGGLPFAQKAATVENALFADICHELGDGFDPSRFIPFVVIHEFEGLLFSECTLFSRGIGRPDLADAFQAVRDEFVSPEEINDSPVTAPSKRVERLVQGYQKPLLGTLAALEIGLANIRRECQHFSEWLSSLEAWPM</sequence>
<gene>
    <name evidence="1" type="ORF">H8D96_05855</name>
</gene>
<protein>
    <submittedName>
        <fullName evidence="1">DUF4276 family protein</fullName>
    </submittedName>
</protein>
<dbReference type="EMBL" id="JACNIG010000142">
    <property type="protein sequence ID" value="MBC8431425.1"/>
    <property type="molecule type" value="Genomic_DNA"/>
</dbReference>
<reference evidence="1 2" key="1">
    <citation type="submission" date="2020-08" db="EMBL/GenBank/DDBJ databases">
        <title>Bridging the membrane lipid divide: bacteria of the FCB group superphylum have the potential to synthesize archaeal ether lipids.</title>
        <authorList>
            <person name="Villanueva L."/>
            <person name="Von Meijenfeldt F.A.B."/>
            <person name="Westbye A.B."/>
            <person name="Yadav S."/>
            <person name="Hopmans E.C."/>
            <person name="Dutilh B.E."/>
            <person name="Sinninghe Damste J.S."/>
        </authorList>
    </citation>
    <scope>NUCLEOTIDE SEQUENCE [LARGE SCALE GENOMIC DNA]</scope>
    <source>
        <strain evidence="1">NIOZ-UU17</strain>
    </source>
</reference>
<organism evidence="1 2">
    <name type="scientific">Candidatus Desulfatibia vada</name>
    <dbReference type="NCBI Taxonomy" id="2841696"/>
    <lineage>
        <taxon>Bacteria</taxon>
        <taxon>Pseudomonadati</taxon>
        <taxon>Thermodesulfobacteriota</taxon>
        <taxon>Desulfobacteria</taxon>
        <taxon>Desulfobacterales</taxon>
        <taxon>Desulfobacterales incertae sedis</taxon>
        <taxon>Candidatus Desulfatibia</taxon>
    </lineage>
</organism>
<accession>A0A8J6NXD9</accession>
<evidence type="ECO:0000313" key="1">
    <source>
        <dbReference type="EMBL" id="MBC8431425.1"/>
    </source>
</evidence>
<comment type="caution">
    <text evidence="1">The sequence shown here is derived from an EMBL/GenBank/DDBJ whole genome shotgun (WGS) entry which is preliminary data.</text>
</comment>